<organism evidence="3 4">
    <name type="scientific">Candidatus Thermochlorobacter aerophilus</name>
    <dbReference type="NCBI Taxonomy" id="1868324"/>
    <lineage>
        <taxon>Bacteria</taxon>
        <taxon>Pseudomonadati</taxon>
        <taxon>Chlorobiota</taxon>
        <taxon>Chlorobiia</taxon>
        <taxon>Chlorobiales</taxon>
        <taxon>Candidatus Thermochlorobacteriaceae</taxon>
        <taxon>Candidatus Thermochlorobacter</taxon>
    </lineage>
</organism>
<evidence type="ECO:0000256" key="1">
    <source>
        <dbReference type="SAM" id="SignalP"/>
    </source>
</evidence>
<feature type="signal peptide" evidence="1">
    <location>
        <begin position="1"/>
        <end position="34"/>
    </location>
</feature>
<comment type="caution">
    <text evidence="3">The sequence shown here is derived from an EMBL/GenBank/DDBJ whole genome shotgun (WGS) entry which is preliminary data.</text>
</comment>
<reference evidence="3 4" key="1">
    <citation type="journal article" date="2011" name="ISME J.">
        <title>Community ecology of hot spring cyanobacterial mats: predominant populations and their functional potential.</title>
        <authorList>
            <person name="Klatt C.G."/>
            <person name="Wood J.M."/>
            <person name="Rusch D.B."/>
            <person name="Bateson M.M."/>
            <person name="Hamamura N."/>
            <person name="Heidelberg J.F."/>
            <person name="Grossman A.R."/>
            <person name="Bhaya D."/>
            <person name="Cohan F.M."/>
            <person name="Kuhl M."/>
            <person name="Bryant D.A."/>
            <person name="Ward D.M."/>
        </authorList>
    </citation>
    <scope>NUCLEOTIDE SEQUENCE [LARGE SCALE GENOMIC DNA]</scope>
    <source>
        <strain evidence="3">OS</strain>
    </source>
</reference>
<gene>
    <name evidence="3" type="ORF">D0433_08885</name>
</gene>
<dbReference type="EMBL" id="PHFL01000057">
    <property type="protein sequence ID" value="RFM23840.1"/>
    <property type="molecule type" value="Genomic_DNA"/>
</dbReference>
<dbReference type="Gene3D" id="3.10.450.590">
    <property type="match status" value="1"/>
</dbReference>
<evidence type="ECO:0000313" key="4">
    <source>
        <dbReference type="Proteomes" id="UP000266389"/>
    </source>
</evidence>
<name>A0A395LZ87_9BACT</name>
<protein>
    <submittedName>
        <fullName evidence="3">DUF3887 domain-containing protein</fullName>
    </submittedName>
</protein>
<feature type="domain" description="DUF3887" evidence="2">
    <location>
        <begin position="45"/>
        <end position="131"/>
    </location>
</feature>
<evidence type="ECO:0000259" key="2">
    <source>
        <dbReference type="Pfam" id="PF13026"/>
    </source>
</evidence>
<dbReference type="Pfam" id="PF13026">
    <property type="entry name" value="DUF3887"/>
    <property type="match status" value="1"/>
</dbReference>
<dbReference type="Proteomes" id="UP000266389">
    <property type="component" value="Unassembled WGS sequence"/>
</dbReference>
<sequence length="145" mass="15700">MRRYKIQTKLKPVMKLLRATFSAFVLALSFSALASAASDEIEARSQQFLANVFSGKYEEAAAMIANSSSLKAVDNLADFGIGLRAALGDYKGTSKVEVREKRGSTIVVLICDFENGQSKVTLTYNEVGKITAVSFKPVIPQAANK</sequence>
<evidence type="ECO:0000313" key="3">
    <source>
        <dbReference type="EMBL" id="RFM23840.1"/>
    </source>
</evidence>
<accession>A0A395LZ87</accession>
<keyword evidence="1" id="KW-0732">Signal</keyword>
<dbReference type="InterPro" id="IPR024981">
    <property type="entry name" value="DUF3887"/>
</dbReference>
<feature type="chain" id="PRO_5017259663" evidence="1">
    <location>
        <begin position="35"/>
        <end position="145"/>
    </location>
</feature>
<proteinExistence type="predicted"/>
<dbReference type="AlphaFoldDB" id="A0A395LZ87"/>